<feature type="transmembrane region" description="Helical" evidence="7">
    <location>
        <begin position="134"/>
        <end position="155"/>
    </location>
</feature>
<dbReference type="EMBL" id="JOTN01000018">
    <property type="protein sequence ID" value="KEK18022.1"/>
    <property type="molecule type" value="Genomic_DNA"/>
</dbReference>
<dbReference type="Pfam" id="PF19300">
    <property type="entry name" value="BPD_transp_1_N"/>
    <property type="match status" value="1"/>
</dbReference>
<evidence type="ECO:0000313" key="9">
    <source>
        <dbReference type="EMBL" id="KEK18022.1"/>
    </source>
</evidence>
<proteinExistence type="inferred from homology"/>
<dbReference type="RefSeq" id="WP_034641912.1">
    <property type="nucleotide sequence ID" value="NZ_CBCSJC010000018.1"/>
</dbReference>
<dbReference type="InterPro" id="IPR045621">
    <property type="entry name" value="BPD_transp_1_N"/>
</dbReference>
<protein>
    <submittedName>
        <fullName evidence="9">Peptide ABC transporter permease</fullName>
    </submittedName>
</protein>
<dbReference type="CDD" id="cd06261">
    <property type="entry name" value="TM_PBP2"/>
    <property type="match status" value="1"/>
</dbReference>
<evidence type="ECO:0000256" key="1">
    <source>
        <dbReference type="ARBA" id="ARBA00004651"/>
    </source>
</evidence>
<evidence type="ECO:0000256" key="2">
    <source>
        <dbReference type="ARBA" id="ARBA00022448"/>
    </source>
</evidence>
<name>A0A073JUW5_9BACI</name>
<feature type="transmembrane region" description="Helical" evidence="7">
    <location>
        <begin position="236"/>
        <end position="262"/>
    </location>
</feature>
<dbReference type="Proteomes" id="UP000027822">
    <property type="component" value="Unassembled WGS sequence"/>
</dbReference>
<keyword evidence="10" id="KW-1185">Reference proteome</keyword>
<dbReference type="SUPFAM" id="SSF161098">
    <property type="entry name" value="MetI-like"/>
    <property type="match status" value="1"/>
</dbReference>
<evidence type="ECO:0000256" key="4">
    <source>
        <dbReference type="ARBA" id="ARBA00022692"/>
    </source>
</evidence>
<evidence type="ECO:0000256" key="5">
    <source>
        <dbReference type="ARBA" id="ARBA00022989"/>
    </source>
</evidence>
<dbReference type="GO" id="GO:0055085">
    <property type="term" value="P:transmembrane transport"/>
    <property type="evidence" value="ECO:0007669"/>
    <property type="project" value="InterPro"/>
</dbReference>
<feature type="domain" description="ABC transmembrane type-1" evidence="8">
    <location>
        <begin position="95"/>
        <end position="301"/>
    </location>
</feature>
<dbReference type="GO" id="GO:0005886">
    <property type="term" value="C:plasma membrane"/>
    <property type="evidence" value="ECO:0007669"/>
    <property type="project" value="UniProtKB-SubCell"/>
</dbReference>
<keyword evidence="2 7" id="KW-0813">Transport</keyword>
<comment type="caution">
    <text evidence="9">The sequence shown here is derived from an EMBL/GenBank/DDBJ whole genome shotgun (WGS) entry which is preliminary data.</text>
</comment>
<organism evidence="9 10">
    <name type="scientific">Bacillus manliponensis</name>
    <dbReference type="NCBI Taxonomy" id="574376"/>
    <lineage>
        <taxon>Bacteria</taxon>
        <taxon>Bacillati</taxon>
        <taxon>Bacillota</taxon>
        <taxon>Bacilli</taxon>
        <taxon>Bacillales</taxon>
        <taxon>Bacillaceae</taxon>
        <taxon>Bacillus</taxon>
        <taxon>Bacillus cereus group</taxon>
    </lineage>
</organism>
<feature type="transmembrane region" description="Helical" evidence="7">
    <location>
        <begin position="12"/>
        <end position="30"/>
    </location>
</feature>
<dbReference type="PANTHER" id="PTHR43163">
    <property type="entry name" value="DIPEPTIDE TRANSPORT SYSTEM PERMEASE PROTEIN DPPB-RELATED"/>
    <property type="match status" value="1"/>
</dbReference>
<comment type="subcellular location">
    <subcellularLocation>
        <location evidence="1 7">Cell membrane</location>
        <topology evidence="1 7">Multi-pass membrane protein</topology>
    </subcellularLocation>
</comment>
<keyword evidence="4 7" id="KW-0812">Transmembrane</keyword>
<feature type="transmembrane region" description="Helical" evidence="7">
    <location>
        <begin position="94"/>
        <end position="122"/>
    </location>
</feature>
<dbReference type="InterPro" id="IPR000515">
    <property type="entry name" value="MetI-like"/>
</dbReference>
<evidence type="ECO:0000313" key="10">
    <source>
        <dbReference type="Proteomes" id="UP000027822"/>
    </source>
</evidence>
<dbReference type="Gene3D" id="1.10.3720.10">
    <property type="entry name" value="MetI-like"/>
    <property type="match status" value="1"/>
</dbReference>
<keyword evidence="3" id="KW-1003">Cell membrane</keyword>
<evidence type="ECO:0000256" key="6">
    <source>
        <dbReference type="ARBA" id="ARBA00023136"/>
    </source>
</evidence>
<sequence length="316" mass="35120">MRTVIVKRLLNAIPLLFVISIISFVLIKLAPGDPVRNFVTPNMSPVDVERMRASLGLDQPIYIQYVLWLKSILSGDFGYSLLSHKPVFELIVERLPATIGLMGLSLILSFCIAIPLGLLSGIKKNSLFDRIVNFISYVGISMPVFWFALLLIYLFSLKWNLLPSMGMRTVGEDSILDVIKHGILPCTVLAFQNVSVYVRYIRSSTVQQLGEEYVQTQYAYGASRRSVLFGHVLRNVLIPIVTIFGLSIPSLVGGAFITETVFSWPGLGSLGVNSIFKFDYPVIMAITLLSSVMLILGNLIADILYGIVDPRIRMRG</sequence>
<gene>
    <name evidence="9" type="ORF">BAMA_07495</name>
</gene>
<dbReference type="eggNOG" id="COG0601">
    <property type="taxonomic scope" value="Bacteria"/>
</dbReference>
<dbReference type="InterPro" id="IPR035906">
    <property type="entry name" value="MetI-like_sf"/>
</dbReference>
<dbReference type="PANTHER" id="PTHR43163:SF6">
    <property type="entry name" value="DIPEPTIDE TRANSPORT SYSTEM PERMEASE PROTEIN DPPB-RELATED"/>
    <property type="match status" value="1"/>
</dbReference>
<reference evidence="9 10" key="1">
    <citation type="submission" date="2014-06" db="EMBL/GenBank/DDBJ databases">
        <title>Draft genome sequence of Bacillus manliponensis JCM 15802 (MCCC 1A00708).</title>
        <authorList>
            <person name="Lai Q."/>
            <person name="Liu Y."/>
            <person name="Shao Z."/>
        </authorList>
    </citation>
    <scope>NUCLEOTIDE SEQUENCE [LARGE SCALE GENOMIC DNA]</scope>
    <source>
        <strain evidence="9 10">JCM 15802</strain>
    </source>
</reference>
<keyword evidence="5 7" id="KW-1133">Transmembrane helix</keyword>
<dbReference type="PROSITE" id="PS50928">
    <property type="entry name" value="ABC_TM1"/>
    <property type="match status" value="1"/>
</dbReference>
<evidence type="ECO:0000256" key="7">
    <source>
        <dbReference type="RuleBase" id="RU363032"/>
    </source>
</evidence>
<dbReference type="STRING" id="574376.BAMA_07495"/>
<accession>A0A073JUW5</accession>
<dbReference type="Pfam" id="PF00528">
    <property type="entry name" value="BPD_transp_1"/>
    <property type="match status" value="1"/>
</dbReference>
<keyword evidence="6 7" id="KW-0472">Membrane</keyword>
<dbReference type="OrthoDB" id="9773683at2"/>
<feature type="transmembrane region" description="Helical" evidence="7">
    <location>
        <begin position="282"/>
        <end position="308"/>
    </location>
</feature>
<comment type="similarity">
    <text evidence="7">Belongs to the binding-protein-dependent transport system permease family.</text>
</comment>
<evidence type="ECO:0000259" key="8">
    <source>
        <dbReference type="PROSITE" id="PS50928"/>
    </source>
</evidence>
<evidence type="ECO:0000256" key="3">
    <source>
        <dbReference type="ARBA" id="ARBA00022475"/>
    </source>
</evidence>
<dbReference type="AlphaFoldDB" id="A0A073JUW5"/>